<dbReference type="AlphaFoldDB" id="A0A074W2A0"/>
<reference evidence="1 2" key="1">
    <citation type="journal article" date="2014" name="BMC Genomics">
        <title>Genome sequencing of four Aureobasidium pullulans varieties: biotechnological potential, stress tolerance, and description of new species.</title>
        <authorList>
            <person name="Gostin Ar C."/>
            <person name="Ohm R.A."/>
            <person name="Kogej T."/>
            <person name="Sonjak S."/>
            <person name="Turk M."/>
            <person name="Zajc J."/>
            <person name="Zalar P."/>
            <person name="Grube M."/>
            <person name="Sun H."/>
            <person name="Han J."/>
            <person name="Sharma A."/>
            <person name="Chiniquy J."/>
            <person name="Ngan C.Y."/>
            <person name="Lipzen A."/>
            <person name="Barry K."/>
            <person name="Grigoriev I.V."/>
            <person name="Gunde-Cimerman N."/>
        </authorList>
    </citation>
    <scope>NUCLEOTIDE SEQUENCE [LARGE SCALE GENOMIC DNA]</scope>
    <source>
        <strain evidence="1 2">CBS 110374</strain>
    </source>
</reference>
<organism evidence="1 2">
    <name type="scientific">Aureobasidium melanogenum (strain CBS 110374)</name>
    <name type="common">Aureobasidium pullulans var. melanogenum</name>
    <dbReference type="NCBI Taxonomy" id="1043003"/>
    <lineage>
        <taxon>Eukaryota</taxon>
        <taxon>Fungi</taxon>
        <taxon>Dikarya</taxon>
        <taxon>Ascomycota</taxon>
        <taxon>Pezizomycotina</taxon>
        <taxon>Dothideomycetes</taxon>
        <taxon>Dothideomycetidae</taxon>
        <taxon>Dothideales</taxon>
        <taxon>Saccotheciaceae</taxon>
        <taxon>Aureobasidium</taxon>
    </lineage>
</organism>
<dbReference type="RefSeq" id="XP_040882667.1">
    <property type="nucleotide sequence ID" value="XM_041024211.1"/>
</dbReference>
<dbReference type="HOGENOM" id="CLU_1146988_0_0_1"/>
<dbReference type="EMBL" id="KL584826">
    <property type="protein sequence ID" value="KEQ65644.1"/>
    <property type="molecule type" value="Genomic_DNA"/>
</dbReference>
<keyword evidence="2" id="KW-1185">Reference proteome</keyword>
<dbReference type="Proteomes" id="UP000030672">
    <property type="component" value="Unassembled WGS sequence"/>
</dbReference>
<evidence type="ECO:0000313" key="2">
    <source>
        <dbReference type="Proteomes" id="UP000030672"/>
    </source>
</evidence>
<proteinExistence type="predicted"/>
<accession>A0A074W2A0</accession>
<dbReference type="GeneID" id="63917584"/>
<evidence type="ECO:0000313" key="1">
    <source>
        <dbReference type="EMBL" id="KEQ65644.1"/>
    </source>
</evidence>
<gene>
    <name evidence="1" type="ORF">M437DRAFT_63198</name>
</gene>
<sequence>MSISTQKLILYDPIYKPCLKTTEKRPWKTFKEDLQAAQNRFDTVLDAQARGVDLMNFTHHMIAEMEKYATSVHDQSFDEVKEAISASLFIADKVIGNVSKDIKKIAKLVNDVKRDQKVAKTLKNLDAGMLDVATPILSLPRSNVFRETMIRGSLPKFDKMKDVLLAKVKEAQRSATCKQRAKSGHSCRLMTVLKTRRVVIVRSVDTLLYENRRIFMTTNYLLQVGQAVHGIKDSSCCLRQIG</sequence>
<name>A0A074W2A0_AURM1</name>
<protein>
    <submittedName>
        <fullName evidence="1">Uncharacterized protein</fullName>
    </submittedName>
</protein>